<name>H6QRG4_PUCGT</name>
<feature type="signal peptide" evidence="1">
    <location>
        <begin position="1"/>
        <end position="21"/>
    </location>
</feature>
<sequence length="90" mass="9432">MNTSVIHLFLVFTILVALVQCTPGPLYQNIYDCTGRKDGTRDAPNAVCLGYAAGIYPRPQNTGCKVGDDELCCIDPAAKVKGAGAGCQPA</sequence>
<evidence type="ECO:0008006" key="4">
    <source>
        <dbReference type="Google" id="ProtNLM"/>
    </source>
</evidence>
<dbReference type="InParanoid" id="H6QRG4"/>
<dbReference type="VEuPathDB" id="FungiDB:PGTG_21450"/>
<organism evidence="2 3">
    <name type="scientific">Puccinia graminis f. sp. tritici (strain CRL 75-36-700-3 / race SCCL)</name>
    <name type="common">Black stem rust fungus</name>
    <dbReference type="NCBI Taxonomy" id="418459"/>
    <lineage>
        <taxon>Eukaryota</taxon>
        <taxon>Fungi</taxon>
        <taxon>Dikarya</taxon>
        <taxon>Basidiomycota</taxon>
        <taxon>Pucciniomycotina</taxon>
        <taxon>Pucciniomycetes</taxon>
        <taxon>Pucciniales</taxon>
        <taxon>Pucciniaceae</taxon>
        <taxon>Puccinia</taxon>
    </lineage>
</organism>
<dbReference type="EMBL" id="DS178282">
    <property type="protein sequence ID" value="EHS63253.1"/>
    <property type="molecule type" value="Genomic_DNA"/>
</dbReference>
<dbReference type="HOGENOM" id="CLU_2441941_0_0_1"/>
<dbReference type="RefSeq" id="XP_003889897.1">
    <property type="nucleotide sequence ID" value="XM_003889848.1"/>
</dbReference>
<protein>
    <recommendedName>
        <fullName evidence="4">Secreted protein</fullName>
    </recommendedName>
</protein>
<gene>
    <name evidence="2" type="ORF">PGTG_21450</name>
</gene>
<dbReference type="KEGG" id="pgr:PGTG_21450"/>
<feature type="chain" id="PRO_5003605585" description="Secreted protein" evidence="1">
    <location>
        <begin position="22"/>
        <end position="90"/>
    </location>
</feature>
<keyword evidence="3" id="KW-1185">Reference proteome</keyword>
<proteinExistence type="predicted"/>
<evidence type="ECO:0000256" key="1">
    <source>
        <dbReference type="SAM" id="SignalP"/>
    </source>
</evidence>
<dbReference type="AlphaFoldDB" id="H6QRG4"/>
<evidence type="ECO:0000313" key="3">
    <source>
        <dbReference type="Proteomes" id="UP000008783"/>
    </source>
</evidence>
<keyword evidence="1" id="KW-0732">Signal</keyword>
<accession>H6QRG4</accession>
<evidence type="ECO:0000313" key="2">
    <source>
        <dbReference type="EMBL" id="EHS63253.1"/>
    </source>
</evidence>
<reference evidence="3" key="1">
    <citation type="journal article" date="2011" name="Proc. Natl. Acad. Sci. U.S.A.">
        <title>Obligate biotrophy features unraveled by the genomic analysis of rust fungi.</title>
        <authorList>
            <person name="Duplessis S."/>
            <person name="Cuomo C.A."/>
            <person name="Lin Y.-C."/>
            <person name="Aerts A."/>
            <person name="Tisserant E."/>
            <person name="Veneault-Fourrey C."/>
            <person name="Joly D.L."/>
            <person name="Hacquard S."/>
            <person name="Amselem J."/>
            <person name="Cantarel B.L."/>
            <person name="Chiu R."/>
            <person name="Coutinho P.M."/>
            <person name="Feau N."/>
            <person name="Field M."/>
            <person name="Frey P."/>
            <person name="Gelhaye E."/>
            <person name="Goldberg J."/>
            <person name="Grabherr M.G."/>
            <person name="Kodira C.D."/>
            <person name="Kohler A."/>
            <person name="Kuees U."/>
            <person name="Lindquist E.A."/>
            <person name="Lucas S.M."/>
            <person name="Mago R."/>
            <person name="Mauceli E."/>
            <person name="Morin E."/>
            <person name="Murat C."/>
            <person name="Pangilinan J.L."/>
            <person name="Park R."/>
            <person name="Pearson M."/>
            <person name="Quesneville H."/>
            <person name="Rouhier N."/>
            <person name="Sakthikumar S."/>
            <person name="Salamov A.A."/>
            <person name="Schmutz J."/>
            <person name="Selles B."/>
            <person name="Shapiro H."/>
            <person name="Tanguay P."/>
            <person name="Tuskan G.A."/>
            <person name="Henrissat B."/>
            <person name="Van de Peer Y."/>
            <person name="Rouze P."/>
            <person name="Ellis J.G."/>
            <person name="Dodds P.N."/>
            <person name="Schein J.E."/>
            <person name="Zhong S."/>
            <person name="Hamelin R.C."/>
            <person name="Grigoriev I.V."/>
            <person name="Szabo L.J."/>
            <person name="Martin F."/>
        </authorList>
    </citation>
    <scope>NUCLEOTIDE SEQUENCE [LARGE SCALE GENOMIC DNA]</scope>
    <source>
        <strain evidence="3">CRL 75-36-700-3 / race SCCL</strain>
    </source>
</reference>
<dbReference type="GeneID" id="13540627"/>
<dbReference type="Proteomes" id="UP000008783">
    <property type="component" value="Unassembled WGS sequence"/>
</dbReference>